<comment type="caution">
    <text evidence="2">The sequence shown here is derived from an EMBL/GenBank/DDBJ whole genome shotgun (WGS) entry which is preliminary data.</text>
</comment>
<dbReference type="InterPro" id="IPR018790">
    <property type="entry name" value="DUF2358"/>
</dbReference>
<dbReference type="Gramene" id="rna-gnl|WGS:JABURB|Cocit.L3268.1">
    <property type="protein sequence ID" value="cds-KAF7847164.1"/>
    <property type="gene ID" value="gene-BT93_L3268"/>
</dbReference>
<proteinExistence type="predicted"/>
<dbReference type="OrthoDB" id="44820at2759"/>
<evidence type="ECO:0000256" key="1">
    <source>
        <dbReference type="SAM" id="MobiDB-lite"/>
    </source>
</evidence>
<gene>
    <name evidence="2" type="ORF">BT93_L3268</name>
</gene>
<evidence type="ECO:0000313" key="2">
    <source>
        <dbReference type="EMBL" id="KAF7847164.1"/>
    </source>
</evidence>
<sequence>MAASPLSSHTLCLHPPPRIARRRPGVTTRAAAVSFPRKDPKLSQSDESYGRRSKWTLGLSLAEQSPPKSAMDVEQLVGFLYDNLPLLFDDQGIDRTAYDKRVKFRDPITEHDTISGYLFNIAFLKTLFRPSGYNGKFVYGKIYKFAPS</sequence>
<protein>
    <submittedName>
        <fullName evidence="2">Uncharacterized protein</fullName>
    </submittedName>
</protein>
<feature type="region of interest" description="Disordered" evidence="1">
    <location>
        <begin position="1"/>
        <end position="26"/>
    </location>
</feature>
<keyword evidence="3" id="KW-1185">Reference proteome</keyword>
<name>A0A8T0CIV7_CORYI</name>
<dbReference type="AlphaFoldDB" id="A0A8T0CIV7"/>
<dbReference type="EMBL" id="MU091173">
    <property type="protein sequence ID" value="KAF7847164.1"/>
    <property type="molecule type" value="Genomic_DNA"/>
</dbReference>
<reference evidence="2" key="1">
    <citation type="submission" date="2020-05" db="EMBL/GenBank/DDBJ databases">
        <title>WGS assembly of Corymbia citriodora subspecies variegata.</title>
        <authorList>
            <person name="Barry K."/>
            <person name="Hundley H."/>
            <person name="Shu S."/>
            <person name="Jenkins J."/>
            <person name="Grimwood J."/>
            <person name="Baten A."/>
        </authorList>
    </citation>
    <scope>NUCLEOTIDE SEQUENCE</scope>
    <source>
        <strain evidence="2">CV2-018</strain>
    </source>
</reference>
<organism evidence="2 3">
    <name type="scientific">Corymbia citriodora subsp. variegata</name>
    <dbReference type="NCBI Taxonomy" id="360336"/>
    <lineage>
        <taxon>Eukaryota</taxon>
        <taxon>Viridiplantae</taxon>
        <taxon>Streptophyta</taxon>
        <taxon>Embryophyta</taxon>
        <taxon>Tracheophyta</taxon>
        <taxon>Spermatophyta</taxon>
        <taxon>Magnoliopsida</taxon>
        <taxon>eudicotyledons</taxon>
        <taxon>Gunneridae</taxon>
        <taxon>Pentapetalae</taxon>
        <taxon>rosids</taxon>
        <taxon>malvids</taxon>
        <taxon>Myrtales</taxon>
        <taxon>Myrtaceae</taxon>
        <taxon>Myrtoideae</taxon>
        <taxon>Eucalypteae</taxon>
        <taxon>Corymbia</taxon>
    </lineage>
</organism>
<feature type="compositionally biased region" description="Polar residues" evidence="1">
    <location>
        <begin position="1"/>
        <end position="10"/>
    </location>
</feature>
<evidence type="ECO:0000313" key="3">
    <source>
        <dbReference type="Proteomes" id="UP000806378"/>
    </source>
</evidence>
<accession>A0A8T0CIV7</accession>
<dbReference type="Pfam" id="PF10184">
    <property type="entry name" value="DUF2358"/>
    <property type="match status" value="1"/>
</dbReference>
<dbReference type="Proteomes" id="UP000806378">
    <property type="component" value="Unassembled WGS sequence"/>
</dbReference>